<feature type="transmembrane region" description="Helical" evidence="1">
    <location>
        <begin position="163"/>
        <end position="180"/>
    </location>
</feature>
<keyword evidence="1" id="KW-0812">Transmembrane</keyword>
<dbReference type="RefSeq" id="WP_231056640.1">
    <property type="nucleotide sequence ID" value="NZ_JAJNOC010000001.1"/>
</dbReference>
<feature type="transmembrane region" description="Helical" evidence="1">
    <location>
        <begin position="12"/>
        <end position="37"/>
    </location>
</feature>
<evidence type="ECO:0008006" key="4">
    <source>
        <dbReference type="Google" id="ProtNLM"/>
    </source>
</evidence>
<feature type="transmembrane region" description="Helical" evidence="1">
    <location>
        <begin position="57"/>
        <end position="78"/>
    </location>
</feature>
<evidence type="ECO:0000256" key="1">
    <source>
        <dbReference type="SAM" id="Phobius"/>
    </source>
</evidence>
<feature type="transmembrane region" description="Helical" evidence="1">
    <location>
        <begin position="90"/>
        <end position="108"/>
    </location>
</feature>
<keyword evidence="1" id="KW-1133">Transmembrane helix</keyword>
<sequence>MPNQLSIDSRRIVVNLLFIVALLLLASVAGQFVRFQFGYDSVKGLVQLFNVDNELNVPTFFSSLLALSSAALLFLTASAARSKGHPDTKYWFALAAGFLFLAYDETFQVHEGMIEPMRAMLGGGELGIFYFSWVVPGIAGVCVLALVFMRFFLRLPRRTRDSFLLAVGIYLSGCLGMELLDGAYFESYGNDFTYALLVTIEEGLEMCGLIMFVRTFLNHLAGDVRLIAFGQAESALPAFAMQAANARP</sequence>
<evidence type="ECO:0000313" key="2">
    <source>
        <dbReference type="EMBL" id="MCD2515330.1"/>
    </source>
</evidence>
<evidence type="ECO:0000313" key="3">
    <source>
        <dbReference type="Proteomes" id="UP001179361"/>
    </source>
</evidence>
<organism evidence="2 3">
    <name type="scientific">Massilia phyllostachyos</name>
    <dbReference type="NCBI Taxonomy" id="2898585"/>
    <lineage>
        <taxon>Bacteria</taxon>
        <taxon>Pseudomonadati</taxon>
        <taxon>Pseudomonadota</taxon>
        <taxon>Betaproteobacteria</taxon>
        <taxon>Burkholderiales</taxon>
        <taxon>Oxalobacteraceae</taxon>
        <taxon>Telluria group</taxon>
        <taxon>Massilia</taxon>
    </lineage>
</organism>
<comment type="caution">
    <text evidence="2">The sequence shown here is derived from an EMBL/GenBank/DDBJ whole genome shotgun (WGS) entry which is preliminary data.</text>
</comment>
<keyword evidence="3" id="KW-1185">Reference proteome</keyword>
<feature type="transmembrane region" description="Helical" evidence="1">
    <location>
        <begin position="128"/>
        <end position="151"/>
    </location>
</feature>
<protein>
    <recommendedName>
        <fullName evidence="4">Multidrug transporter</fullName>
    </recommendedName>
</protein>
<reference evidence="2" key="1">
    <citation type="submission" date="2021-11" db="EMBL/GenBank/DDBJ databases">
        <title>The complete genome of Massilia sp sp. G4R7.</title>
        <authorList>
            <person name="Liu L."/>
            <person name="Yue J."/>
            <person name="Yuan J."/>
            <person name="Yang F."/>
            <person name="Li L."/>
        </authorList>
    </citation>
    <scope>NUCLEOTIDE SEQUENCE</scope>
    <source>
        <strain evidence="2">G4R7</strain>
    </source>
</reference>
<gene>
    <name evidence="2" type="ORF">LQ564_03270</name>
</gene>
<name>A0ABS8Q3W0_9BURK</name>
<accession>A0ABS8Q3W0</accession>
<dbReference type="Proteomes" id="UP001179361">
    <property type="component" value="Unassembled WGS sequence"/>
</dbReference>
<keyword evidence="1" id="KW-0472">Membrane</keyword>
<dbReference type="EMBL" id="JAJNOC010000001">
    <property type="protein sequence ID" value="MCD2515330.1"/>
    <property type="molecule type" value="Genomic_DNA"/>
</dbReference>
<proteinExistence type="predicted"/>
<feature type="transmembrane region" description="Helical" evidence="1">
    <location>
        <begin position="192"/>
        <end position="217"/>
    </location>
</feature>